<proteinExistence type="predicted"/>
<dbReference type="Pfam" id="PF00440">
    <property type="entry name" value="TetR_N"/>
    <property type="match status" value="1"/>
</dbReference>
<dbReference type="Proteomes" id="UP001157914">
    <property type="component" value="Unassembled WGS sequence"/>
</dbReference>
<name>A0ABY1P2R8_9HYPH</name>
<evidence type="ECO:0000256" key="1">
    <source>
        <dbReference type="ARBA" id="ARBA00022491"/>
    </source>
</evidence>
<evidence type="ECO:0000256" key="2">
    <source>
        <dbReference type="ARBA" id="ARBA00023015"/>
    </source>
</evidence>
<dbReference type="SUPFAM" id="SSF46689">
    <property type="entry name" value="Homeodomain-like"/>
    <property type="match status" value="1"/>
</dbReference>
<dbReference type="InterPro" id="IPR009057">
    <property type="entry name" value="Homeodomain-like_sf"/>
</dbReference>
<reference evidence="7 8" key="1">
    <citation type="submission" date="2017-05" db="EMBL/GenBank/DDBJ databases">
        <authorList>
            <person name="Varghese N."/>
            <person name="Submissions S."/>
        </authorList>
    </citation>
    <scope>NUCLEOTIDE SEQUENCE [LARGE SCALE GENOMIC DNA]</scope>
    <source>
        <strain evidence="7 8">DSM 15949</strain>
    </source>
</reference>
<sequence length="203" mass="21882">MTKDLADPGTKRDKAVAQRRRTILDAAMLCFIENGYHQTGVRDIAKRAGVSLGNLYNHFPGKHDVLAEIAALERAELTPFLDLLAGSDAPAKTIDDFVAAYAAYLGKPENVILTIELTSEAIRKPDIGELFVANRRDLTAALASVLRQGMSNGDFRTSLDPDASAQMIIELVEAAAFRAVLSKTTVASKLAGLTDFLHAAIRS</sequence>
<dbReference type="SUPFAM" id="SSF48498">
    <property type="entry name" value="Tetracyclin repressor-like, C-terminal domain"/>
    <property type="match status" value="1"/>
</dbReference>
<keyword evidence="3 5" id="KW-0238">DNA-binding</keyword>
<dbReference type="InterPro" id="IPR050109">
    <property type="entry name" value="HTH-type_TetR-like_transc_reg"/>
</dbReference>
<evidence type="ECO:0000313" key="8">
    <source>
        <dbReference type="Proteomes" id="UP001157914"/>
    </source>
</evidence>
<dbReference type="RefSeq" id="WP_208997248.1">
    <property type="nucleotide sequence ID" value="NZ_BAAAEA010000002.1"/>
</dbReference>
<evidence type="ECO:0000256" key="4">
    <source>
        <dbReference type="ARBA" id="ARBA00023163"/>
    </source>
</evidence>
<feature type="domain" description="HTH tetR-type" evidence="6">
    <location>
        <begin position="17"/>
        <end position="77"/>
    </location>
</feature>
<accession>A0ABY1P2R8</accession>
<dbReference type="InterPro" id="IPR036271">
    <property type="entry name" value="Tet_transcr_reg_TetR-rel_C_sf"/>
</dbReference>
<dbReference type="EMBL" id="FXTT01000003">
    <property type="protein sequence ID" value="SMP24024.1"/>
    <property type="molecule type" value="Genomic_DNA"/>
</dbReference>
<dbReference type="InterPro" id="IPR001647">
    <property type="entry name" value="HTH_TetR"/>
</dbReference>
<dbReference type="PRINTS" id="PR00455">
    <property type="entry name" value="HTHTETR"/>
</dbReference>
<protein>
    <submittedName>
        <fullName evidence="7">Transcriptional regulator, TetR family</fullName>
    </submittedName>
</protein>
<evidence type="ECO:0000259" key="6">
    <source>
        <dbReference type="PROSITE" id="PS50977"/>
    </source>
</evidence>
<comment type="caution">
    <text evidence="7">The sequence shown here is derived from an EMBL/GenBank/DDBJ whole genome shotgun (WGS) entry which is preliminary data.</text>
</comment>
<gene>
    <name evidence="7" type="ORF">SAMN06265374_2357</name>
</gene>
<feature type="DNA-binding region" description="H-T-H motif" evidence="5">
    <location>
        <begin position="40"/>
        <end position="59"/>
    </location>
</feature>
<dbReference type="Gene3D" id="1.10.357.10">
    <property type="entry name" value="Tetracycline Repressor, domain 2"/>
    <property type="match status" value="1"/>
</dbReference>
<dbReference type="InterPro" id="IPR039538">
    <property type="entry name" value="BetI_C"/>
</dbReference>
<evidence type="ECO:0000256" key="5">
    <source>
        <dbReference type="PROSITE-ProRule" id="PRU00335"/>
    </source>
</evidence>
<dbReference type="PROSITE" id="PS50977">
    <property type="entry name" value="HTH_TETR_2"/>
    <property type="match status" value="1"/>
</dbReference>
<keyword evidence="4" id="KW-0804">Transcription</keyword>
<keyword evidence="1" id="KW-0678">Repressor</keyword>
<organism evidence="7 8">
    <name type="scientific">Roseibium denhamense</name>
    <dbReference type="NCBI Taxonomy" id="76305"/>
    <lineage>
        <taxon>Bacteria</taxon>
        <taxon>Pseudomonadati</taxon>
        <taxon>Pseudomonadota</taxon>
        <taxon>Alphaproteobacteria</taxon>
        <taxon>Hyphomicrobiales</taxon>
        <taxon>Stappiaceae</taxon>
        <taxon>Roseibium</taxon>
    </lineage>
</organism>
<keyword evidence="8" id="KW-1185">Reference proteome</keyword>
<evidence type="ECO:0000256" key="3">
    <source>
        <dbReference type="ARBA" id="ARBA00023125"/>
    </source>
</evidence>
<dbReference type="PANTHER" id="PTHR30055:SF234">
    <property type="entry name" value="HTH-TYPE TRANSCRIPTIONAL REGULATOR BETI"/>
    <property type="match status" value="1"/>
</dbReference>
<dbReference type="PANTHER" id="PTHR30055">
    <property type="entry name" value="HTH-TYPE TRANSCRIPTIONAL REGULATOR RUTR"/>
    <property type="match status" value="1"/>
</dbReference>
<keyword evidence="2" id="KW-0805">Transcription regulation</keyword>
<dbReference type="Pfam" id="PF13977">
    <property type="entry name" value="TetR_C_6"/>
    <property type="match status" value="1"/>
</dbReference>
<evidence type="ECO:0000313" key="7">
    <source>
        <dbReference type="EMBL" id="SMP24024.1"/>
    </source>
</evidence>